<feature type="transmembrane region" description="Helical" evidence="1">
    <location>
        <begin position="287"/>
        <end position="310"/>
    </location>
</feature>
<feature type="transmembrane region" description="Helical" evidence="1">
    <location>
        <begin position="20"/>
        <end position="38"/>
    </location>
</feature>
<protein>
    <submittedName>
        <fullName evidence="2">Uncharacterized protein</fullName>
    </submittedName>
</protein>
<evidence type="ECO:0000313" key="3">
    <source>
        <dbReference type="Proteomes" id="UP000018142"/>
    </source>
</evidence>
<keyword evidence="1" id="KW-0812">Transmembrane</keyword>
<comment type="caution">
    <text evidence="2">The sequence shown here is derived from an EMBL/GenBank/DDBJ whole genome shotgun (WGS) entry which is preliminary data.</text>
</comment>
<accession>R6R5Z7</accession>
<evidence type="ECO:0000256" key="1">
    <source>
        <dbReference type="SAM" id="Phobius"/>
    </source>
</evidence>
<dbReference type="Proteomes" id="UP000018142">
    <property type="component" value="Unassembled WGS sequence"/>
</dbReference>
<dbReference type="EMBL" id="CBFJ010000054">
    <property type="protein sequence ID" value="CDC44378.1"/>
    <property type="molecule type" value="Genomic_DNA"/>
</dbReference>
<sequence length="339" mass="38525">MKYKSKNRIDYRTVINSRAIAVIGLVCTLFFGVVTVAAAISGAGVATCIVFGVFAVLDVILVLTVNQRVDYTDKDFTYRDMLRITHRYEYSQVKKIRYGGNLIITVGKRLILIDENAFNIDGFAKKLIQRSENAEVINSEKSKLFRGNIRKPEGFILVDIIVMALSVFSLVVALFANPDITPDEITIYTGRITEYHFDKSDNSGRFIITVSDRAGEKRTFATGFIEDNSQKYKDIEINISKNREFEIGYIDKENDEETDIRLFSCGNTCYVSLDDVNSVNDENRKTLFVLSGVYFVFAILYVAASTYIMSNADRYPRLIKLFVQEDHIISKDGNKKNRL</sequence>
<name>R6R5Z7_9FIRM</name>
<keyword evidence="1" id="KW-1133">Transmembrane helix</keyword>
<feature type="transmembrane region" description="Helical" evidence="1">
    <location>
        <begin position="155"/>
        <end position="176"/>
    </location>
</feature>
<proteinExistence type="predicted"/>
<gene>
    <name evidence="2" type="ORF">BN788_01478</name>
</gene>
<evidence type="ECO:0000313" key="2">
    <source>
        <dbReference type="EMBL" id="CDC44378.1"/>
    </source>
</evidence>
<keyword evidence="1" id="KW-0472">Membrane</keyword>
<dbReference type="AlphaFoldDB" id="R6R5Z7"/>
<reference evidence="2" key="1">
    <citation type="submission" date="2012-11" db="EMBL/GenBank/DDBJ databases">
        <title>Dependencies among metagenomic species, viruses, plasmids and units of genetic variation.</title>
        <authorList>
            <person name="Nielsen H.B."/>
            <person name="Almeida M."/>
            <person name="Juncker A.S."/>
            <person name="Rasmussen S."/>
            <person name="Li J."/>
            <person name="Sunagawa S."/>
            <person name="Plichta D."/>
            <person name="Gautier L."/>
            <person name="Le Chatelier E."/>
            <person name="Peletier E."/>
            <person name="Bonde I."/>
            <person name="Nielsen T."/>
            <person name="Manichanh C."/>
            <person name="Arumugam M."/>
            <person name="Batto J."/>
            <person name="Santos M.B.Q.D."/>
            <person name="Blom N."/>
            <person name="Borruel N."/>
            <person name="Burgdorf K.S."/>
            <person name="Boumezbeur F."/>
            <person name="Casellas F."/>
            <person name="Dore J."/>
            <person name="Guarner F."/>
            <person name="Hansen T."/>
            <person name="Hildebrand F."/>
            <person name="Kaas R.S."/>
            <person name="Kennedy S."/>
            <person name="Kristiansen K."/>
            <person name="Kultima J.R."/>
            <person name="Leonard P."/>
            <person name="Levenez F."/>
            <person name="Lund O."/>
            <person name="Moumen B."/>
            <person name="Le Paslier D."/>
            <person name="Pons N."/>
            <person name="Pedersen O."/>
            <person name="Prifti E."/>
            <person name="Qin J."/>
            <person name="Raes J."/>
            <person name="Tap J."/>
            <person name="Tims S."/>
            <person name="Ussery D.W."/>
            <person name="Yamada T."/>
            <person name="MetaHit consortium"/>
            <person name="Renault P."/>
            <person name="Sicheritz-Ponten T."/>
            <person name="Bork P."/>
            <person name="Wang J."/>
            <person name="Brunak S."/>
            <person name="Ehrlich S.D."/>
        </authorList>
    </citation>
    <scope>NUCLEOTIDE SEQUENCE [LARGE SCALE GENOMIC DNA]</scope>
</reference>
<feature type="transmembrane region" description="Helical" evidence="1">
    <location>
        <begin position="44"/>
        <end position="65"/>
    </location>
</feature>
<organism evidence="2 3">
    <name type="scientific">[Eubacterium] siraeum CAG:80</name>
    <dbReference type="NCBI Taxonomy" id="1263080"/>
    <lineage>
        <taxon>Bacteria</taxon>
        <taxon>Bacillati</taxon>
        <taxon>Bacillota</taxon>
        <taxon>Clostridia</taxon>
        <taxon>Eubacteriales</taxon>
        <taxon>Oscillospiraceae</taxon>
        <taxon>Oscillospiraceae incertae sedis</taxon>
    </lineage>
</organism>